<keyword evidence="1" id="KW-0472">Membrane</keyword>
<evidence type="ECO:0000313" key="2">
    <source>
        <dbReference type="EMBL" id="KAB8078938.1"/>
    </source>
</evidence>
<gene>
    <name evidence="2" type="ORF">BDV29DRAFT_187600</name>
</gene>
<feature type="transmembrane region" description="Helical" evidence="1">
    <location>
        <begin position="75"/>
        <end position="99"/>
    </location>
</feature>
<dbReference type="Proteomes" id="UP000326565">
    <property type="component" value="Unassembled WGS sequence"/>
</dbReference>
<reference evidence="2 3" key="1">
    <citation type="submission" date="2019-04" db="EMBL/GenBank/DDBJ databases">
        <title>Friends and foes A comparative genomics study of 23 Aspergillus species from section Flavi.</title>
        <authorList>
            <consortium name="DOE Joint Genome Institute"/>
            <person name="Kjaerbolling I."/>
            <person name="Vesth T."/>
            <person name="Frisvad J.C."/>
            <person name="Nybo J.L."/>
            <person name="Theobald S."/>
            <person name="Kildgaard S."/>
            <person name="Isbrandt T."/>
            <person name="Kuo A."/>
            <person name="Sato A."/>
            <person name="Lyhne E.K."/>
            <person name="Kogle M.E."/>
            <person name="Wiebenga A."/>
            <person name="Kun R.S."/>
            <person name="Lubbers R.J."/>
            <person name="Makela M.R."/>
            <person name="Barry K."/>
            <person name="Chovatia M."/>
            <person name="Clum A."/>
            <person name="Daum C."/>
            <person name="Haridas S."/>
            <person name="He G."/>
            <person name="LaButti K."/>
            <person name="Lipzen A."/>
            <person name="Mondo S."/>
            <person name="Riley R."/>
            <person name="Salamov A."/>
            <person name="Simmons B.A."/>
            <person name="Magnuson J.K."/>
            <person name="Henrissat B."/>
            <person name="Mortensen U.H."/>
            <person name="Larsen T.O."/>
            <person name="Devries R.P."/>
            <person name="Grigoriev I.V."/>
            <person name="Machida M."/>
            <person name="Baker S.E."/>
            <person name="Andersen M.R."/>
        </authorList>
    </citation>
    <scope>NUCLEOTIDE SEQUENCE [LARGE SCALE GENOMIC DNA]</scope>
    <source>
        <strain evidence="2 3">CBS 151.66</strain>
    </source>
</reference>
<dbReference type="OrthoDB" id="444631at2759"/>
<keyword evidence="1" id="KW-1133">Transmembrane helix</keyword>
<keyword evidence="1" id="KW-0812">Transmembrane</keyword>
<feature type="transmembrane region" description="Helical" evidence="1">
    <location>
        <begin position="44"/>
        <end position="63"/>
    </location>
</feature>
<accession>A0A5N5XDT5</accession>
<name>A0A5N5XDT5_9EURO</name>
<dbReference type="EMBL" id="ML732154">
    <property type="protein sequence ID" value="KAB8078938.1"/>
    <property type="molecule type" value="Genomic_DNA"/>
</dbReference>
<sequence>MRYNAKRKDYDAFVISISVLLVLALLSIRLRFLIRFCVQRQRFAIDDGLLLVAVALLLSIIIMYREVIDQMYHMWSIICLTTTWCSFSAVKPSFLFFFFRKLIDRIPHWQIYCYADLLPRQFEPSPNSLLKQQSM</sequence>
<dbReference type="AlphaFoldDB" id="A0A5N5XDT5"/>
<evidence type="ECO:0000313" key="3">
    <source>
        <dbReference type="Proteomes" id="UP000326565"/>
    </source>
</evidence>
<keyword evidence="3" id="KW-1185">Reference proteome</keyword>
<protein>
    <submittedName>
        <fullName evidence="2">Uncharacterized protein</fullName>
    </submittedName>
</protein>
<organism evidence="2 3">
    <name type="scientific">Aspergillus leporis</name>
    <dbReference type="NCBI Taxonomy" id="41062"/>
    <lineage>
        <taxon>Eukaryota</taxon>
        <taxon>Fungi</taxon>
        <taxon>Dikarya</taxon>
        <taxon>Ascomycota</taxon>
        <taxon>Pezizomycotina</taxon>
        <taxon>Eurotiomycetes</taxon>
        <taxon>Eurotiomycetidae</taxon>
        <taxon>Eurotiales</taxon>
        <taxon>Aspergillaceae</taxon>
        <taxon>Aspergillus</taxon>
        <taxon>Aspergillus subgen. Circumdati</taxon>
    </lineage>
</organism>
<proteinExistence type="predicted"/>
<feature type="transmembrane region" description="Helical" evidence="1">
    <location>
        <begin position="12"/>
        <end position="32"/>
    </location>
</feature>
<evidence type="ECO:0000256" key="1">
    <source>
        <dbReference type="SAM" id="Phobius"/>
    </source>
</evidence>